<sequence>MKKLLLVDGNSMLFRAYYATIYGRPMTTSKGIPTNAIFGFASMFQKALDIVQPDSVLVAFDSGKHTFRHDIYAEYKGGRKETPEELIVQFSLIRDYLDAFHITRFEIPSIEADDIIGSMSKKYPDWDINILSSDRDLLQLVDDTTSVWLMKKGISDIEENTVDSLKETMGISPEQIIDLKGLMGDASDNIPGIPGVGEKTALKLLADYGTVENLLEHKEELKGKLKEKVVEFEDQARLSKTLATIKIDVDLPITADDCKYDPNYQTLVSFFNEMEMRSLVKKYEQLVTNEPSVNEEKKMMYQVVETCPKELLSDDVVISLDCSNTHPVYTELFGIALLKDNQCVYMDIEHMRKDQDLLTWLKSEHTKICYDSKLVYHTFASSKIDIEGIAFDTMIAPFLCDSTLTSWERIRTAYDFNETLRKEEVYGTIVKPKLPDFNEQVKFTCEQAHFSKQLKMNCKPLIEEYKMNELFYELEMPLAKILFNMEQEGILIDSPVLDEIASDTLKKIEEYSKRIMGYVGEEFNLNSPKQLAEVLFDKLGLPGNKKRSTSVDVLEKLQGFHPIVDDLMEYRKVQKLYSTYAEGLKKYIGQDNRIHTIYNQCATQTGRLSSSDPNLQNISVRDEQARIIRKAFIPSPNNVLIASDYSQVELRMLAHMANEKGLIDAFNSDLDIHTKTAMDVFKVSKDEVTSQLRRQAKAVNFGIVYGISDFGLSQQLGISRKEAQSFIDNYFEAYPGIHAYMDKVIEDCKENGYVTTLLNRRREIKEIHDKNHMVREFGKRAAMNAPIQGSAADLIKIAMIHIQREMTEQKVKSKMILQVHDELIFDVVQDEIELMKNLIQTGMEKAMDLRVPLVAECQVGSTWYEAK</sequence>
<dbReference type="InterPro" id="IPR020045">
    <property type="entry name" value="DNA_polI_H3TH"/>
</dbReference>
<dbReference type="SMART" id="SM00279">
    <property type="entry name" value="HhH2"/>
    <property type="match status" value="1"/>
</dbReference>
<keyword evidence="5 11" id="KW-0227">DNA damage</keyword>
<dbReference type="InterPro" id="IPR002421">
    <property type="entry name" value="5-3_exonuclease"/>
</dbReference>
<dbReference type="Proteomes" id="UP000243297">
    <property type="component" value="Unassembled WGS sequence"/>
</dbReference>
<comment type="catalytic activity">
    <reaction evidence="9 11">
        <text>DNA(n) + a 2'-deoxyribonucleoside 5'-triphosphate = DNA(n+1) + diphosphate</text>
        <dbReference type="Rhea" id="RHEA:22508"/>
        <dbReference type="Rhea" id="RHEA-COMP:17339"/>
        <dbReference type="Rhea" id="RHEA-COMP:17340"/>
        <dbReference type="ChEBI" id="CHEBI:33019"/>
        <dbReference type="ChEBI" id="CHEBI:61560"/>
        <dbReference type="ChEBI" id="CHEBI:173112"/>
        <dbReference type="EC" id="2.7.7.7"/>
    </reaction>
</comment>
<dbReference type="PANTHER" id="PTHR10133">
    <property type="entry name" value="DNA POLYMERASE I"/>
    <property type="match status" value="1"/>
</dbReference>
<keyword evidence="11" id="KW-0269">Exonuclease</keyword>
<keyword evidence="15" id="KW-1185">Reference proteome</keyword>
<dbReference type="InterPro" id="IPR029060">
    <property type="entry name" value="PIN-like_dom_sf"/>
</dbReference>
<evidence type="ECO:0000313" key="15">
    <source>
        <dbReference type="Proteomes" id="UP000243297"/>
    </source>
</evidence>
<dbReference type="InterPro" id="IPR036397">
    <property type="entry name" value="RNaseH_sf"/>
</dbReference>
<dbReference type="RefSeq" id="WP_078712270.1">
    <property type="nucleotide sequence ID" value="NZ_FUWY01000005.1"/>
</dbReference>
<evidence type="ECO:0000259" key="13">
    <source>
        <dbReference type="SMART" id="SM00482"/>
    </source>
</evidence>
<dbReference type="Pfam" id="PF01367">
    <property type="entry name" value="5_3_exonuc"/>
    <property type="match status" value="1"/>
</dbReference>
<keyword evidence="11" id="KW-0540">Nuclease</keyword>
<dbReference type="EC" id="2.7.7.7" evidence="10 11"/>
<evidence type="ECO:0000256" key="8">
    <source>
        <dbReference type="ARBA" id="ARBA00023204"/>
    </source>
</evidence>
<reference evidence="15" key="1">
    <citation type="submission" date="2017-02" db="EMBL/GenBank/DDBJ databases">
        <authorList>
            <person name="Varghese N."/>
            <person name="Submissions S."/>
        </authorList>
    </citation>
    <scope>NUCLEOTIDE SEQUENCE [LARGE SCALE GENOMIC DNA]</scope>
    <source>
        <strain evidence="15">ATCC 25662</strain>
    </source>
</reference>
<evidence type="ECO:0000256" key="7">
    <source>
        <dbReference type="ARBA" id="ARBA00023125"/>
    </source>
</evidence>
<dbReference type="Gene3D" id="1.10.150.20">
    <property type="entry name" value="5' to 3' exonuclease, C-terminal subdomain"/>
    <property type="match status" value="2"/>
</dbReference>
<dbReference type="SUPFAM" id="SSF47807">
    <property type="entry name" value="5' to 3' exonuclease, C-terminal subdomain"/>
    <property type="match status" value="1"/>
</dbReference>
<dbReference type="CDD" id="cd09859">
    <property type="entry name" value="PIN_53EXO"/>
    <property type="match status" value="1"/>
</dbReference>
<keyword evidence="2 11" id="KW-0808">Transferase</keyword>
<dbReference type="GO" id="GO:0006261">
    <property type="term" value="P:DNA-templated DNA replication"/>
    <property type="evidence" value="ECO:0007669"/>
    <property type="project" value="UniProtKB-UniRule"/>
</dbReference>
<evidence type="ECO:0000256" key="9">
    <source>
        <dbReference type="ARBA" id="ARBA00049244"/>
    </source>
</evidence>
<dbReference type="SUPFAM" id="SSF56672">
    <property type="entry name" value="DNA/RNA polymerases"/>
    <property type="match status" value="1"/>
</dbReference>
<dbReference type="SUPFAM" id="SSF88723">
    <property type="entry name" value="PIN domain-like"/>
    <property type="match status" value="1"/>
</dbReference>
<evidence type="ECO:0000259" key="12">
    <source>
        <dbReference type="SMART" id="SM00475"/>
    </source>
</evidence>
<evidence type="ECO:0000256" key="4">
    <source>
        <dbReference type="ARBA" id="ARBA00022705"/>
    </source>
</evidence>
<dbReference type="InterPro" id="IPR019760">
    <property type="entry name" value="DNA-dir_DNA_pol_A_CS"/>
</dbReference>
<dbReference type="STRING" id="118967.SAMN02745191_1864"/>
<evidence type="ECO:0000256" key="6">
    <source>
        <dbReference type="ARBA" id="ARBA00022932"/>
    </source>
</evidence>
<dbReference type="GO" id="GO:0003677">
    <property type="term" value="F:DNA binding"/>
    <property type="evidence" value="ECO:0007669"/>
    <property type="project" value="UniProtKB-UniRule"/>
</dbReference>
<dbReference type="InterPro" id="IPR012337">
    <property type="entry name" value="RNaseH-like_sf"/>
</dbReference>
<dbReference type="InterPro" id="IPR001098">
    <property type="entry name" value="DNA-dir_DNA_pol_A_palm_dom"/>
</dbReference>
<dbReference type="InterPro" id="IPR008918">
    <property type="entry name" value="HhH2"/>
</dbReference>
<feature type="domain" description="DNA-directed DNA polymerase family A palm" evidence="13">
    <location>
        <begin position="625"/>
        <end position="831"/>
    </location>
</feature>
<dbReference type="GO" id="GO:0006302">
    <property type="term" value="P:double-strand break repair"/>
    <property type="evidence" value="ECO:0007669"/>
    <property type="project" value="TreeGrafter"/>
</dbReference>
<dbReference type="InterPro" id="IPR002298">
    <property type="entry name" value="DNA_polymerase_A"/>
</dbReference>
<accession>A0A1T4P3A3</accession>
<dbReference type="CDD" id="cd08637">
    <property type="entry name" value="DNA_pol_A_pol_I_C"/>
    <property type="match status" value="1"/>
</dbReference>
<dbReference type="CDD" id="cd06140">
    <property type="entry name" value="DNA_polA_I_Bacillus_like_exo"/>
    <property type="match status" value="1"/>
</dbReference>
<dbReference type="SMART" id="SM00482">
    <property type="entry name" value="POLAc"/>
    <property type="match status" value="1"/>
</dbReference>
<feature type="domain" description="5'-3' exonuclease" evidence="12">
    <location>
        <begin position="2"/>
        <end position="261"/>
    </location>
</feature>
<evidence type="ECO:0000256" key="2">
    <source>
        <dbReference type="ARBA" id="ARBA00022679"/>
    </source>
</evidence>
<organism evidence="14 15">
    <name type="scientific">Anaerorhabdus furcosa</name>
    <dbReference type="NCBI Taxonomy" id="118967"/>
    <lineage>
        <taxon>Bacteria</taxon>
        <taxon>Bacillati</taxon>
        <taxon>Bacillota</taxon>
        <taxon>Erysipelotrichia</taxon>
        <taxon>Erysipelotrichales</taxon>
        <taxon>Erysipelotrichaceae</taxon>
        <taxon>Anaerorhabdus</taxon>
    </lineage>
</organism>
<dbReference type="SUPFAM" id="SSF53098">
    <property type="entry name" value="Ribonuclease H-like"/>
    <property type="match status" value="1"/>
</dbReference>
<keyword evidence="3 11" id="KW-0548">Nucleotidyltransferase</keyword>
<dbReference type="CDD" id="cd09898">
    <property type="entry name" value="H3TH_53EXO"/>
    <property type="match status" value="1"/>
</dbReference>
<evidence type="ECO:0000256" key="3">
    <source>
        <dbReference type="ARBA" id="ARBA00022695"/>
    </source>
</evidence>
<dbReference type="FunFam" id="1.10.150.20:FF:000002">
    <property type="entry name" value="DNA polymerase I"/>
    <property type="match status" value="1"/>
</dbReference>
<dbReference type="GO" id="GO:0003887">
    <property type="term" value="F:DNA-directed DNA polymerase activity"/>
    <property type="evidence" value="ECO:0007669"/>
    <property type="project" value="UniProtKB-UniRule"/>
</dbReference>
<keyword evidence="11" id="KW-0378">Hydrolase</keyword>
<comment type="function">
    <text evidence="11">In addition to polymerase activity, this DNA polymerase exhibits 5'-3' exonuclease activity.</text>
</comment>
<dbReference type="Pfam" id="PF22619">
    <property type="entry name" value="DNA_polI_exo1"/>
    <property type="match status" value="1"/>
</dbReference>
<dbReference type="NCBIfam" id="NF004397">
    <property type="entry name" value="PRK05755.1"/>
    <property type="match status" value="1"/>
</dbReference>
<dbReference type="InterPro" id="IPR036279">
    <property type="entry name" value="5-3_exonuclease_C_sf"/>
</dbReference>
<dbReference type="FunFam" id="1.10.150.20:FF:000003">
    <property type="entry name" value="DNA polymerase I"/>
    <property type="match status" value="1"/>
</dbReference>
<evidence type="ECO:0000256" key="11">
    <source>
        <dbReference type="RuleBase" id="RU004460"/>
    </source>
</evidence>
<name>A0A1T4P3A3_9FIRM</name>
<comment type="subunit">
    <text evidence="11">Single-chain monomer with multiple functions.</text>
</comment>
<protein>
    <recommendedName>
        <fullName evidence="10 11">DNA polymerase I</fullName>
        <ecNumber evidence="10 11">2.7.7.7</ecNumber>
    </recommendedName>
</protein>
<dbReference type="Pfam" id="PF00476">
    <property type="entry name" value="DNA_pol_A"/>
    <property type="match status" value="1"/>
</dbReference>
<comment type="similarity">
    <text evidence="1 11">Belongs to the DNA polymerase type-A family.</text>
</comment>
<proteinExistence type="inferred from homology"/>
<dbReference type="InterPro" id="IPR054690">
    <property type="entry name" value="DNA_polI_exonuclease"/>
</dbReference>
<dbReference type="OrthoDB" id="9806424at2"/>
<evidence type="ECO:0000256" key="10">
    <source>
        <dbReference type="NCBIfam" id="TIGR00593"/>
    </source>
</evidence>
<evidence type="ECO:0000256" key="1">
    <source>
        <dbReference type="ARBA" id="ARBA00007705"/>
    </source>
</evidence>
<dbReference type="Gene3D" id="1.20.1060.10">
    <property type="entry name" value="Taq DNA Polymerase, Chain T, domain 4"/>
    <property type="match status" value="1"/>
</dbReference>
<dbReference type="InterPro" id="IPR020046">
    <property type="entry name" value="5-3_exonucl_a-hlix_arch_N"/>
</dbReference>
<dbReference type="Gene3D" id="3.30.420.10">
    <property type="entry name" value="Ribonuclease H-like superfamily/Ribonuclease H"/>
    <property type="match status" value="1"/>
</dbReference>
<evidence type="ECO:0000256" key="5">
    <source>
        <dbReference type="ARBA" id="ARBA00022763"/>
    </source>
</evidence>
<gene>
    <name evidence="11" type="primary">polA</name>
    <name evidence="14" type="ORF">SAMN02745191_1864</name>
</gene>
<keyword evidence="7 11" id="KW-0238">DNA-binding</keyword>
<keyword evidence="4 11" id="KW-0235">DNA replication</keyword>
<dbReference type="SMART" id="SM00475">
    <property type="entry name" value="53EXOc"/>
    <property type="match status" value="1"/>
</dbReference>
<dbReference type="AlphaFoldDB" id="A0A1T4P3A3"/>
<dbReference type="Gene3D" id="3.30.70.370">
    <property type="match status" value="1"/>
</dbReference>
<dbReference type="Gene3D" id="3.40.50.1010">
    <property type="entry name" value="5'-nuclease"/>
    <property type="match status" value="1"/>
</dbReference>
<dbReference type="InterPro" id="IPR043502">
    <property type="entry name" value="DNA/RNA_pol_sf"/>
</dbReference>
<dbReference type="PANTHER" id="PTHR10133:SF27">
    <property type="entry name" value="DNA POLYMERASE NU"/>
    <property type="match status" value="1"/>
</dbReference>
<keyword evidence="6 11" id="KW-0239">DNA-directed DNA polymerase</keyword>
<dbReference type="InterPro" id="IPR018320">
    <property type="entry name" value="DNA_polymerase_1"/>
</dbReference>
<dbReference type="PRINTS" id="PR00868">
    <property type="entry name" value="DNAPOLI"/>
</dbReference>
<dbReference type="GO" id="GO:0008409">
    <property type="term" value="F:5'-3' exonuclease activity"/>
    <property type="evidence" value="ECO:0007669"/>
    <property type="project" value="UniProtKB-UniRule"/>
</dbReference>
<keyword evidence="8 11" id="KW-0234">DNA repair</keyword>
<dbReference type="EMBL" id="FUWY01000005">
    <property type="protein sequence ID" value="SJZ85939.1"/>
    <property type="molecule type" value="Genomic_DNA"/>
</dbReference>
<evidence type="ECO:0000313" key="14">
    <source>
        <dbReference type="EMBL" id="SJZ85939.1"/>
    </source>
</evidence>
<dbReference type="NCBIfam" id="TIGR00593">
    <property type="entry name" value="pola"/>
    <property type="match status" value="1"/>
</dbReference>
<dbReference type="Pfam" id="PF02739">
    <property type="entry name" value="5_3_exonuc_N"/>
    <property type="match status" value="1"/>
</dbReference>
<dbReference type="PROSITE" id="PS00447">
    <property type="entry name" value="DNA_POLYMERASE_A"/>
    <property type="match status" value="1"/>
</dbReference>